<dbReference type="PANTHER" id="PTHR10622:SF12">
    <property type="entry name" value="HET DOMAIN-CONTAINING PROTEIN"/>
    <property type="match status" value="1"/>
</dbReference>
<gene>
    <name evidence="1" type="ORF">B0A55_11151</name>
</gene>
<dbReference type="AlphaFoldDB" id="A0A4U0WD05"/>
<evidence type="ECO:0008006" key="3">
    <source>
        <dbReference type="Google" id="ProtNLM"/>
    </source>
</evidence>
<dbReference type="EMBL" id="NAJQ01001338">
    <property type="protein sequence ID" value="TKA60580.1"/>
    <property type="molecule type" value="Genomic_DNA"/>
</dbReference>
<comment type="caution">
    <text evidence="1">The sequence shown here is derived from an EMBL/GenBank/DDBJ whole genome shotgun (WGS) entry which is preliminary data.</text>
</comment>
<dbReference type="STRING" id="329884.A0A4U0WD05"/>
<dbReference type="Proteomes" id="UP000309340">
    <property type="component" value="Unassembled WGS sequence"/>
</dbReference>
<protein>
    <recommendedName>
        <fullName evidence="3">Heterokaryon incompatibility domain-containing protein</fullName>
    </recommendedName>
</protein>
<organism evidence="1 2">
    <name type="scientific">Friedmanniomyces simplex</name>
    <dbReference type="NCBI Taxonomy" id="329884"/>
    <lineage>
        <taxon>Eukaryota</taxon>
        <taxon>Fungi</taxon>
        <taxon>Dikarya</taxon>
        <taxon>Ascomycota</taxon>
        <taxon>Pezizomycotina</taxon>
        <taxon>Dothideomycetes</taxon>
        <taxon>Dothideomycetidae</taxon>
        <taxon>Mycosphaerellales</taxon>
        <taxon>Teratosphaeriaceae</taxon>
        <taxon>Friedmanniomyces</taxon>
    </lineage>
</organism>
<sequence length="239" mass="27385">MRLLNCKTLEFEEFHGENTPGYTILSHRWGEDEVSYKEFRKGLRRSCAGYKKILEFCRFVREADWGPRNYLRRTDYAWIDTCCIDKRSSSELSESINSIDGASSWSAPTGMLALSPRDFLHCADILPFISDDSPAYSITNRGVELECSADKLYVHRRDPSADALFVIRLNCGYVTGDDGGRPTAPQQVKIALTQFSFRKTRLVRASPEKSPEQLERFLRNLKCKPIKRMHFVVLASIDL</sequence>
<name>A0A4U0WD05_9PEZI</name>
<accession>A0A4U0WD05</accession>
<proteinExistence type="predicted"/>
<dbReference type="OrthoDB" id="674604at2759"/>
<evidence type="ECO:0000313" key="2">
    <source>
        <dbReference type="Proteomes" id="UP000309340"/>
    </source>
</evidence>
<keyword evidence="2" id="KW-1185">Reference proteome</keyword>
<reference evidence="1 2" key="1">
    <citation type="submission" date="2017-03" db="EMBL/GenBank/DDBJ databases">
        <title>Genomes of endolithic fungi from Antarctica.</title>
        <authorList>
            <person name="Coleine C."/>
            <person name="Masonjones S."/>
            <person name="Stajich J.E."/>
        </authorList>
    </citation>
    <scope>NUCLEOTIDE SEQUENCE [LARGE SCALE GENOMIC DNA]</scope>
    <source>
        <strain evidence="1 2">CCFEE 5184</strain>
    </source>
</reference>
<dbReference type="PANTHER" id="PTHR10622">
    <property type="entry name" value="HET DOMAIN-CONTAINING PROTEIN"/>
    <property type="match status" value="1"/>
</dbReference>
<evidence type="ECO:0000313" key="1">
    <source>
        <dbReference type="EMBL" id="TKA60580.1"/>
    </source>
</evidence>